<gene>
    <name evidence="5" type="ORF">GGR04_003048</name>
</gene>
<dbReference type="InterPro" id="IPR040442">
    <property type="entry name" value="Pyrv_kinase-like_dom_sf"/>
</dbReference>
<protein>
    <submittedName>
        <fullName evidence="5">4-hydroxy-2-oxoheptanedioate aldolase</fullName>
        <ecNumber evidence="5">4.1.2.52</ecNumber>
    </submittedName>
</protein>
<dbReference type="EC" id="4.1.2.52" evidence="5"/>
<comment type="similarity">
    <text evidence="1">Belongs to the HpcH/HpaI aldolase family.</text>
</comment>
<evidence type="ECO:0000313" key="5">
    <source>
        <dbReference type="EMBL" id="MBB3999189.1"/>
    </source>
</evidence>
<dbReference type="GO" id="GO:0016832">
    <property type="term" value="F:aldehyde-lyase activity"/>
    <property type="evidence" value="ECO:0007669"/>
    <property type="project" value="TreeGrafter"/>
</dbReference>
<evidence type="ECO:0000256" key="1">
    <source>
        <dbReference type="ARBA" id="ARBA00005568"/>
    </source>
</evidence>
<dbReference type="RefSeq" id="WP_183200743.1">
    <property type="nucleotide sequence ID" value="NZ_JBHLXI010000018.1"/>
</dbReference>
<evidence type="ECO:0000259" key="4">
    <source>
        <dbReference type="Pfam" id="PF03328"/>
    </source>
</evidence>
<evidence type="ECO:0000313" key="6">
    <source>
        <dbReference type="Proteomes" id="UP000542776"/>
    </source>
</evidence>
<accession>A0A7W6H5Y8</accession>
<keyword evidence="2" id="KW-0479">Metal-binding</keyword>
<organism evidence="5 6">
    <name type="scientific">Aureimonas pseudogalii</name>
    <dbReference type="NCBI Taxonomy" id="1744844"/>
    <lineage>
        <taxon>Bacteria</taxon>
        <taxon>Pseudomonadati</taxon>
        <taxon>Pseudomonadota</taxon>
        <taxon>Alphaproteobacteria</taxon>
        <taxon>Hyphomicrobiales</taxon>
        <taxon>Aurantimonadaceae</taxon>
        <taxon>Aureimonas</taxon>
    </lineage>
</organism>
<name>A0A7W6H5Y8_9HYPH</name>
<dbReference type="Proteomes" id="UP000542776">
    <property type="component" value="Unassembled WGS sequence"/>
</dbReference>
<dbReference type="InterPro" id="IPR050251">
    <property type="entry name" value="HpcH-HpaI_aldolase"/>
</dbReference>
<evidence type="ECO:0000256" key="2">
    <source>
        <dbReference type="ARBA" id="ARBA00022723"/>
    </source>
</evidence>
<feature type="domain" description="HpcH/HpaI aldolase/citrate lyase" evidence="4">
    <location>
        <begin position="26"/>
        <end position="237"/>
    </location>
</feature>
<dbReference type="Pfam" id="PF03328">
    <property type="entry name" value="HpcH_HpaI"/>
    <property type="match status" value="1"/>
</dbReference>
<comment type="caution">
    <text evidence="5">The sequence shown here is derived from an EMBL/GenBank/DDBJ whole genome shotgun (WGS) entry which is preliminary data.</text>
</comment>
<dbReference type="GO" id="GO:0046872">
    <property type="term" value="F:metal ion binding"/>
    <property type="evidence" value="ECO:0007669"/>
    <property type="project" value="UniProtKB-KW"/>
</dbReference>
<evidence type="ECO:0000256" key="3">
    <source>
        <dbReference type="ARBA" id="ARBA00023239"/>
    </source>
</evidence>
<proteinExistence type="inferred from homology"/>
<dbReference type="PANTHER" id="PTHR30502">
    <property type="entry name" value="2-KETO-3-DEOXY-L-RHAMNONATE ALDOLASE"/>
    <property type="match status" value="1"/>
</dbReference>
<dbReference type="Gene3D" id="3.20.20.60">
    <property type="entry name" value="Phosphoenolpyruvate-binding domains"/>
    <property type="match status" value="1"/>
</dbReference>
<dbReference type="PANTHER" id="PTHR30502:SF0">
    <property type="entry name" value="PHOSPHOENOLPYRUVATE CARBOXYLASE FAMILY PROTEIN"/>
    <property type="match status" value="1"/>
</dbReference>
<sequence length="249" mass="25912">MHQLLGGPQTVLSAWSSLGDPVVHETLLRSFDVLTLDVQHGLQSIDEIREGCARAVLMGKPAVVRVPIGDLALAARSLDFGATGVILPMVEGPEDAAAFARALCYAPVGTRSYGPARAVDLFGLDSGKTYMDLANRSIVSLAMIETASAFQQIDAILAVPELGGIFVGPSDLSMAIGTNGLDPNSTEADDAARTLVAKAKAAGKASAIYAATAADARRYREMGYAMICVASDVALLRAASNAIVHDIRA</sequence>
<dbReference type="InterPro" id="IPR005000">
    <property type="entry name" value="Aldolase/citrate-lyase_domain"/>
</dbReference>
<dbReference type="InterPro" id="IPR015813">
    <property type="entry name" value="Pyrv/PenolPyrv_kinase-like_dom"/>
</dbReference>
<reference evidence="5 6" key="1">
    <citation type="submission" date="2020-08" db="EMBL/GenBank/DDBJ databases">
        <title>Genomic Encyclopedia of Type Strains, Phase IV (KMG-IV): sequencing the most valuable type-strain genomes for metagenomic binning, comparative biology and taxonomic classification.</title>
        <authorList>
            <person name="Goeker M."/>
        </authorList>
    </citation>
    <scope>NUCLEOTIDE SEQUENCE [LARGE SCALE GENOMIC DNA]</scope>
    <source>
        <strain evidence="5 6">DSM 102238</strain>
    </source>
</reference>
<dbReference type="GO" id="GO:0005737">
    <property type="term" value="C:cytoplasm"/>
    <property type="evidence" value="ECO:0007669"/>
    <property type="project" value="TreeGrafter"/>
</dbReference>
<dbReference type="SUPFAM" id="SSF51621">
    <property type="entry name" value="Phosphoenolpyruvate/pyruvate domain"/>
    <property type="match status" value="1"/>
</dbReference>
<keyword evidence="6" id="KW-1185">Reference proteome</keyword>
<keyword evidence="3 5" id="KW-0456">Lyase</keyword>
<dbReference type="EMBL" id="JACIEK010000008">
    <property type="protein sequence ID" value="MBB3999189.1"/>
    <property type="molecule type" value="Genomic_DNA"/>
</dbReference>
<dbReference type="AlphaFoldDB" id="A0A7W6H5Y8"/>